<dbReference type="PANTHER" id="PTHR46312">
    <property type="entry name" value="NACHT DOMAIN-CONTAINING PROTEIN"/>
    <property type="match status" value="1"/>
</dbReference>
<evidence type="ECO:0000259" key="3">
    <source>
        <dbReference type="PROSITE" id="PS50017"/>
    </source>
</evidence>
<name>A0A9Q0YLW0_HOLLE</name>
<dbReference type="GO" id="GO:0007165">
    <property type="term" value="P:signal transduction"/>
    <property type="evidence" value="ECO:0007669"/>
    <property type="project" value="InterPro"/>
</dbReference>
<evidence type="ECO:0000313" key="5">
    <source>
        <dbReference type="EMBL" id="KAJ8022527.1"/>
    </source>
</evidence>
<keyword evidence="6" id="KW-1185">Reference proteome</keyword>
<dbReference type="Pfam" id="PF05729">
    <property type="entry name" value="NACHT"/>
    <property type="match status" value="1"/>
</dbReference>
<dbReference type="CDD" id="cd01670">
    <property type="entry name" value="Death"/>
    <property type="match status" value="1"/>
</dbReference>
<gene>
    <name evidence="5" type="ORF">HOLleu_37445</name>
</gene>
<dbReference type="InterPro" id="IPR007111">
    <property type="entry name" value="NACHT_NTPase"/>
</dbReference>
<dbReference type="SMART" id="SM00005">
    <property type="entry name" value="DEATH"/>
    <property type="match status" value="1"/>
</dbReference>
<dbReference type="SUPFAM" id="SSF47986">
    <property type="entry name" value="DEATH domain"/>
    <property type="match status" value="1"/>
</dbReference>
<feature type="domain" description="NACHT" evidence="4">
    <location>
        <begin position="188"/>
        <end position="315"/>
    </location>
</feature>
<protein>
    <submittedName>
        <fullName evidence="5">Protein NLRC5</fullName>
    </submittedName>
</protein>
<dbReference type="InterPro" id="IPR000488">
    <property type="entry name" value="Death_dom"/>
</dbReference>
<dbReference type="Gene3D" id="1.10.533.10">
    <property type="entry name" value="Death Domain, Fas"/>
    <property type="match status" value="1"/>
</dbReference>
<reference evidence="5" key="1">
    <citation type="submission" date="2021-10" db="EMBL/GenBank/DDBJ databases">
        <title>Tropical sea cucumber genome reveals ecological adaptation and Cuvierian tubules defense mechanism.</title>
        <authorList>
            <person name="Chen T."/>
        </authorList>
    </citation>
    <scope>NUCLEOTIDE SEQUENCE</scope>
    <source>
        <strain evidence="5">Nanhai2018</strain>
        <tissue evidence="5">Muscle</tissue>
    </source>
</reference>
<dbReference type="Pfam" id="PF00531">
    <property type="entry name" value="Death"/>
    <property type="match status" value="1"/>
</dbReference>
<evidence type="ECO:0000313" key="6">
    <source>
        <dbReference type="Proteomes" id="UP001152320"/>
    </source>
</evidence>
<dbReference type="GO" id="GO:0005524">
    <property type="term" value="F:ATP binding"/>
    <property type="evidence" value="ECO:0007669"/>
    <property type="project" value="UniProtKB-KW"/>
</dbReference>
<dbReference type="SUPFAM" id="SSF52540">
    <property type="entry name" value="P-loop containing nucleoside triphosphate hydrolases"/>
    <property type="match status" value="1"/>
</dbReference>
<dbReference type="Pfam" id="PF13516">
    <property type="entry name" value="LRR_6"/>
    <property type="match status" value="2"/>
</dbReference>
<dbReference type="InterPro" id="IPR032675">
    <property type="entry name" value="LRR_dom_sf"/>
</dbReference>
<dbReference type="Gene3D" id="3.40.50.300">
    <property type="entry name" value="P-loop containing nucleotide triphosphate hydrolases"/>
    <property type="match status" value="1"/>
</dbReference>
<dbReference type="Gene3D" id="3.80.10.10">
    <property type="entry name" value="Ribonuclease Inhibitor"/>
    <property type="match status" value="1"/>
</dbReference>
<dbReference type="InterPro" id="IPR011029">
    <property type="entry name" value="DEATH-like_dom_sf"/>
</dbReference>
<keyword evidence="2" id="KW-0067">ATP-binding</keyword>
<dbReference type="PROSITE" id="PS50017">
    <property type="entry name" value="DEATH_DOMAIN"/>
    <property type="match status" value="1"/>
</dbReference>
<organism evidence="5 6">
    <name type="scientific">Holothuria leucospilota</name>
    <name type="common">Black long sea cucumber</name>
    <name type="synonym">Mertensiothuria leucospilota</name>
    <dbReference type="NCBI Taxonomy" id="206669"/>
    <lineage>
        <taxon>Eukaryota</taxon>
        <taxon>Metazoa</taxon>
        <taxon>Echinodermata</taxon>
        <taxon>Eleutherozoa</taxon>
        <taxon>Echinozoa</taxon>
        <taxon>Holothuroidea</taxon>
        <taxon>Aspidochirotacea</taxon>
        <taxon>Aspidochirotida</taxon>
        <taxon>Holothuriidae</taxon>
        <taxon>Holothuria</taxon>
    </lineage>
</organism>
<dbReference type="InterPro" id="IPR001611">
    <property type="entry name" value="Leu-rich_rpt"/>
</dbReference>
<dbReference type="InterPro" id="IPR027417">
    <property type="entry name" value="P-loop_NTPase"/>
</dbReference>
<comment type="caution">
    <text evidence="5">The sequence shown here is derived from an EMBL/GenBank/DDBJ whole genome shotgun (WGS) entry which is preliminary data.</text>
</comment>
<accession>A0A9Q0YLW0</accession>
<dbReference type="PANTHER" id="PTHR46312:SF2">
    <property type="entry name" value="NUCLEOTIDE-BINDING OLIGOMERIZATION DOMAIN-CONTAINING PROTEIN 2-LIKE"/>
    <property type="match status" value="1"/>
</dbReference>
<feature type="domain" description="Death" evidence="3">
    <location>
        <begin position="14"/>
        <end position="98"/>
    </location>
</feature>
<evidence type="ECO:0000259" key="4">
    <source>
        <dbReference type="PROSITE" id="PS50837"/>
    </source>
</evidence>
<proteinExistence type="predicted"/>
<dbReference type="SUPFAM" id="SSF52047">
    <property type="entry name" value="RNI-like"/>
    <property type="match status" value="1"/>
</dbReference>
<dbReference type="PROSITE" id="PS50837">
    <property type="entry name" value="NACHT"/>
    <property type="match status" value="1"/>
</dbReference>
<dbReference type="EMBL" id="JAIZAY010000020">
    <property type="protein sequence ID" value="KAJ8022527.1"/>
    <property type="molecule type" value="Genomic_DNA"/>
</dbReference>
<dbReference type="OrthoDB" id="120976at2759"/>
<dbReference type="Proteomes" id="UP001152320">
    <property type="component" value="Chromosome 20"/>
</dbReference>
<keyword evidence="1" id="KW-0547">Nucleotide-binding</keyword>
<dbReference type="AlphaFoldDB" id="A0A9Q0YLW0"/>
<sequence>MATFISNCSKELAGDDFLQDLTDHIVDQWQAVGRHLNVPSGTITVLKANNAGDLREVIFQMLMSWKQEAGFGATYEVLALALQKARRKDLAELVCKGKLPDGSKGNTGNTLSQADILTNLKKDLKWFYPNSLCKIPMCPWGGEKVSIENIFTNVQLLQRMSNPQEPQREVPLDSIHKLFPSDHQKERTRSILQGKAGSGKSTTVARLAFEWASDETDPDSPLRSYDLLFVLKMRAMTPSQNLGDAIISQLLSADKGYTAEEVEKFIKDHDEKIAIIFDGFDEFPSPVKGSVVGNIMDILRGKRLRHCCILVTMRPWKVLESKDLADYTVYEVKGFSPENVVSFVMDKNFKQQPEMGRKLLKYLELSNLKESIASIPLLASLLCHLWKTDSSMMEEPPTRLGELFECLSSCFSPKSVTDDNPVCSSSDEERVDEVDDTSGLMKALGPVALDGILSDQPQLIFSLADLKTNLEKAVLKEAKGAGILTFEEKRRPSVKRRSAKGRKMKETFVSFYHKVIQEYCAGLQLASLRENDNSNFEVYISKIQSVARALDLSYVLSFASWKSQQAAEEIMNLLLKIFNEELKVKVPEYEKGSLPLHECQIMQKYFELCLQLNFEADSQGKLNQQLSSIFCNQVVRMVGISSYVAEALGHYLKYIGVEDDSHACTCDQPLKSLQLMQLNLQSTTAFREVRKQFPSAEEMHTRNMKIYTRQNSADLERLKCSLTIKEKTGLTGMEHWNDYEFIAKYQLCQLFKTWQYSRISLQPILTYLMHLRLEKLTLTGQHLSDSLCLLTDALRLGRLSRLMHLSLSHCELTENETEELAPFIQNLTSLRELDLTNNRLGPTFGEHLAKIVNLNTLMLEKTIYEVDVMEKFAESFQSLTYLTCLEFRRNEITEVGMLKLSSSLSFLQNLQAVHLPMQNLPAEVFPKLVEALAQHKDLRDVQLLHTCWPSELCQSVAHIVPKLKKLEDFRISVERMQTEYPEIIERDVTYLVEALCKLKHLKMFSILHVKMDISLLQKMVKSFTDCESSQFESLRISKKLVYPQESLHGLSDTQILLLW</sequence>
<evidence type="ECO:0000256" key="2">
    <source>
        <dbReference type="ARBA" id="ARBA00022840"/>
    </source>
</evidence>
<evidence type="ECO:0000256" key="1">
    <source>
        <dbReference type="ARBA" id="ARBA00022741"/>
    </source>
</evidence>